<sequence length="223" mass="25180">MSEAPPQSTLVPAVSKPDRQPVTVSKPTPYTFDLGHLLATDPNPFPSTSDITNRNELLRSTARDGAQSLLNELLSTRPITSSLDGLTLSLPPTTTQLPRWKPLPKPKPPTKWEAFARRKGIGKFAGAASGGAKLEDRRKNMVYDEESGEWVKKWGYKGKNKEGEGNDWLVELDEKKLKSEEKHGQPEGRNVRMEGKRERMERIRRQERRERSNARRGGKQART</sequence>
<evidence type="ECO:0000313" key="7">
    <source>
        <dbReference type="EMBL" id="ERF77131.1"/>
    </source>
</evidence>
<proteinExistence type="inferred from homology"/>
<feature type="region of interest" description="Disordered" evidence="6">
    <location>
        <begin position="177"/>
        <end position="223"/>
    </location>
</feature>
<feature type="compositionally biased region" description="Low complexity" evidence="6">
    <location>
        <begin position="85"/>
        <end position="100"/>
    </location>
</feature>
<evidence type="ECO:0000256" key="4">
    <source>
        <dbReference type="ARBA" id="ARBA00023242"/>
    </source>
</evidence>
<dbReference type="RefSeq" id="XP_007785543.1">
    <property type="nucleotide sequence ID" value="XM_007787353.1"/>
</dbReference>
<keyword evidence="3 5" id="KW-0690">Ribosome biogenesis</keyword>
<name>U1GYC6_ENDPU</name>
<protein>
    <recommendedName>
        <fullName evidence="5">Ribosome biogenesis regulatory protein</fullName>
    </recommendedName>
</protein>
<comment type="subcellular location">
    <subcellularLocation>
        <location evidence="1 5">Nucleus</location>
    </subcellularLocation>
</comment>
<evidence type="ECO:0000256" key="5">
    <source>
        <dbReference type="RuleBase" id="RU364132"/>
    </source>
</evidence>
<dbReference type="InterPro" id="IPR007023">
    <property type="entry name" value="Ribosom_reg"/>
</dbReference>
<evidence type="ECO:0000256" key="3">
    <source>
        <dbReference type="ARBA" id="ARBA00022517"/>
    </source>
</evidence>
<feature type="compositionally biased region" description="Polar residues" evidence="6">
    <location>
        <begin position="1"/>
        <end position="10"/>
    </location>
</feature>
<evidence type="ECO:0000256" key="1">
    <source>
        <dbReference type="ARBA" id="ARBA00004123"/>
    </source>
</evidence>
<comment type="similarity">
    <text evidence="2 5">Belongs to the RRS1 family.</text>
</comment>
<keyword evidence="8" id="KW-1185">Reference proteome</keyword>
<feature type="region of interest" description="Disordered" evidence="6">
    <location>
        <begin position="85"/>
        <end position="110"/>
    </location>
</feature>
<dbReference type="HOGENOM" id="CLU_065163_2_0_1"/>
<evidence type="ECO:0000313" key="8">
    <source>
        <dbReference type="Proteomes" id="UP000019373"/>
    </source>
</evidence>
<feature type="compositionally biased region" description="Basic and acidic residues" evidence="6">
    <location>
        <begin position="177"/>
        <end position="213"/>
    </location>
</feature>
<gene>
    <name evidence="7" type="ORF">EPUS_07672</name>
</gene>
<organism evidence="7 8">
    <name type="scientific">Endocarpon pusillum (strain Z07020 / HMAS-L-300199)</name>
    <name type="common">Lichen-forming fungus</name>
    <dbReference type="NCBI Taxonomy" id="1263415"/>
    <lineage>
        <taxon>Eukaryota</taxon>
        <taxon>Fungi</taxon>
        <taxon>Dikarya</taxon>
        <taxon>Ascomycota</taxon>
        <taxon>Pezizomycotina</taxon>
        <taxon>Eurotiomycetes</taxon>
        <taxon>Chaetothyriomycetidae</taxon>
        <taxon>Verrucariales</taxon>
        <taxon>Verrucariaceae</taxon>
        <taxon>Endocarpon</taxon>
    </lineage>
</organism>
<dbReference type="GO" id="GO:0042254">
    <property type="term" value="P:ribosome biogenesis"/>
    <property type="evidence" value="ECO:0007669"/>
    <property type="project" value="UniProtKB-KW"/>
</dbReference>
<accession>U1GYC6</accession>
<dbReference type="Proteomes" id="UP000019373">
    <property type="component" value="Unassembled WGS sequence"/>
</dbReference>
<dbReference type="OrthoDB" id="28455at2759"/>
<feature type="compositionally biased region" description="Basic residues" evidence="6">
    <location>
        <begin position="214"/>
        <end position="223"/>
    </location>
</feature>
<dbReference type="eggNOG" id="KOG1765">
    <property type="taxonomic scope" value="Eukaryota"/>
</dbReference>
<reference evidence="8" key="1">
    <citation type="journal article" date="2014" name="BMC Genomics">
        <title>Genome characteristics reveal the impact of lichenization on lichen-forming fungus Endocarpon pusillum Hedwig (Verrucariales, Ascomycota).</title>
        <authorList>
            <person name="Wang Y.-Y."/>
            <person name="Liu B."/>
            <person name="Zhang X.-Y."/>
            <person name="Zhou Q.-M."/>
            <person name="Zhang T."/>
            <person name="Li H."/>
            <person name="Yu Y.-F."/>
            <person name="Zhang X.-L."/>
            <person name="Hao X.-Y."/>
            <person name="Wang M."/>
            <person name="Wang L."/>
            <person name="Wei J.-C."/>
        </authorList>
    </citation>
    <scope>NUCLEOTIDE SEQUENCE [LARGE SCALE GENOMIC DNA]</scope>
    <source>
        <strain evidence="8">Z07020 / HMAS-L-300199</strain>
    </source>
</reference>
<dbReference type="EMBL" id="KE720657">
    <property type="protein sequence ID" value="ERF77131.1"/>
    <property type="molecule type" value="Genomic_DNA"/>
</dbReference>
<dbReference type="OMA" id="KMVYDEA"/>
<evidence type="ECO:0000256" key="6">
    <source>
        <dbReference type="SAM" id="MobiDB-lite"/>
    </source>
</evidence>
<evidence type="ECO:0000256" key="2">
    <source>
        <dbReference type="ARBA" id="ARBA00010077"/>
    </source>
</evidence>
<dbReference type="Pfam" id="PF04939">
    <property type="entry name" value="RRS1"/>
    <property type="match status" value="1"/>
</dbReference>
<feature type="region of interest" description="Disordered" evidence="6">
    <location>
        <begin position="1"/>
        <end position="27"/>
    </location>
</feature>
<dbReference type="AlphaFoldDB" id="U1GYC6"/>
<keyword evidence="4 5" id="KW-0539">Nucleus</keyword>
<dbReference type="GO" id="GO:0005634">
    <property type="term" value="C:nucleus"/>
    <property type="evidence" value="ECO:0007669"/>
    <property type="project" value="UniProtKB-SubCell"/>
</dbReference>
<dbReference type="GeneID" id="19242552"/>
<comment type="function">
    <text evidence="5">Involved in ribosomal large subunit assembly.</text>
</comment>